<dbReference type="KEGG" id="tbl:TBLA_0F00480"/>
<dbReference type="PANTHER" id="PTHR21021">
    <property type="entry name" value="GAF/PUTATIVE CYTOSKELETAL PROTEIN"/>
    <property type="match status" value="1"/>
</dbReference>
<accession>I2H5E0</accession>
<evidence type="ECO:0000313" key="4">
    <source>
        <dbReference type="Proteomes" id="UP000002866"/>
    </source>
</evidence>
<dbReference type="AlphaFoldDB" id="I2H5E0"/>
<gene>
    <name evidence="3" type="primary">TBLA0F00480</name>
    <name evidence="3" type="ORF">TBLA_0F00480</name>
</gene>
<dbReference type="OrthoDB" id="10253878at2759"/>
<dbReference type="STRING" id="1071380.I2H5E0"/>
<dbReference type="EMBL" id="HE806321">
    <property type="protein sequence ID" value="CCH61592.1"/>
    <property type="molecule type" value="Genomic_DNA"/>
</dbReference>
<dbReference type="InterPro" id="IPR051330">
    <property type="entry name" value="Phosphatase_reg/MetRdx"/>
</dbReference>
<organism evidence="3 4">
    <name type="scientific">Henningerozyma blattae (strain ATCC 34711 / CBS 6284 / DSM 70876 / NBRC 10599 / NRRL Y-10934 / UCD 77-7)</name>
    <name type="common">Yeast</name>
    <name type="synonym">Tetrapisispora blattae</name>
    <dbReference type="NCBI Taxonomy" id="1071380"/>
    <lineage>
        <taxon>Eukaryota</taxon>
        <taxon>Fungi</taxon>
        <taxon>Dikarya</taxon>
        <taxon>Ascomycota</taxon>
        <taxon>Saccharomycotina</taxon>
        <taxon>Saccharomycetes</taxon>
        <taxon>Saccharomycetales</taxon>
        <taxon>Saccharomycetaceae</taxon>
        <taxon>Henningerozyma</taxon>
    </lineage>
</organism>
<dbReference type="Pfam" id="PF04176">
    <property type="entry name" value="TIP41"/>
    <property type="match status" value="1"/>
</dbReference>
<protein>
    <recommendedName>
        <fullName evidence="5">Type 2A phosphatase activator TIP41</fullName>
    </recommendedName>
</protein>
<feature type="compositionally biased region" description="Basic and acidic residues" evidence="2">
    <location>
        <begin position="1"/>
        <end position="18"/>
    </location>
</feature>
<feature type="region of interest" description="Disordered" evidence="2">
    <location>
        <begin position="1"/>
        <end position="35"/>
    </location>
</feature>
<dbReference type="FunCoup" id="I2H5E0">
    <property type="interactions" value="862"/>
</dbReference>
<feature type="compositionally biased region" description="Polar residues" evidence="2">
    <location>
        <begin position="19"/>
        <end position="35"/>
    </location>
</feature>
<dbReference type="GO" id="GO:0031929">
    <property type="term" value="P:TOR signaling"/>
    <property type="evidence" value="ECO:0007669"/>
    <property type="project" value="TreeGrafter"/>
</dbReference>
<dbReference type="Proteomes" id="UP000002866">
    <property type="component" value="Chromosome 6"/>
</dbReference>
<dbReference type="OMA" id="DMILFED"/>
<evidence type="ECO:0008006" key="5">
    <source>
        <dbReference type="Google" id="ProtNLM"/>
    </source>
</evidence>
<keyword evidence="4" id="KW-1185">Reference proteome</keyword>
<dbReference type="GO" id="GO:0005829">
    <property type="term" value="C:cytosol"/>
    <property type="evidence" value="ECO:0007669"/>
    <property type="project" value="TreeGrafter"/>
</dbReference>
<dbReference type="eggNOG" id="KOG3224">
    <property type="taxonomic scope" value="Eukaryota"/>
</dbReference>
<dbReference type="HOGENOM" id="CLU_039187_0_2_1"/>
<comment type="similarity">
    <text evidence="1">Belongs to the TIP41 family.</text>
</comment>
<dbReference type="GeneID" id="14496693"/>
<evidence type="ECO:0000313" key="3">
    <source>
        <dbReference type="EMBL" id="CCH61592.1"/>
    </source>
</evidence>
<dbReference type="InterPro" id="IPR007303">
    <property type="entry name" value="TIP41-like"/>
</dbReference>
<evidence type="ECO:0000256" key="1">
    <source>
        <dbReference type="ARBA" id="ARBA00006658"/>
    </source>
</evidence>
<dbReference type="InParanoid" id="I2H5E0"/>
<reference evidence="3 4" key="1">
    <citation type="journal article" date="2011" name="Proc. Natl. Acad. Sci. U.S.A.">
        <title>Evolutionary erosion of yeast sex chromosomes by mating-type switching accidents.</title>
        <authorList>
            <person name="Gordon J.L."/>
            <person name="Armisen D."/>
            <person name="Proux-Wera E."/>
            <person name="Oheigeartaigh S.S."/>
            <person name="Byrne K.P."/>
            <person name="Wolfe K.H."/>
        </authorList>
    </citation>
    <scope>NUCLEOTIDE SEQUENCE [LARGE SCALE GENOMIC DNA]</scope>
    <source>
        <strain evidence="4">ATCC 34711 / CBS 6284 / DSM 70876 / NBRC 10599 / NRRL Y-10934 / UCD 77-7</strain>
    </source>
</reference>
<name>I2H5E0_HENB6</name>
<proteinExistence type="inferred from homology"/>
<dbReference type="GO" id="GO:1904262">
    <property type="term" value="P:negative regulation of TORC1 signaling"/>
    <property type="evidence" value="ECO:0007669"/>
    <property type="project" value="EnsemblFungi"/>
</dbReference>
<dbReference type="PANTHER" id="PTHR21021:SF16">
    <property type="entry name" value="TIP41-LIKE PROTEIN"/>
    <property type="match status" value="1"/>
</dbReference>
<sequence>MNGNSKYEDRSNENKQDGKNTPSTTTSVFKSPASITNPGVLRGLRTIQINSAREIHARTVAARHPAMNRRPITTTSLKGDSVNDTHISSTTTTETINISTTTTIPKPRHICNNPNNPLCAHCGATIIPSPQATLPLADNPSVTIDDWVVSTMKKPILKTQEFEDWENNKLKGLSLPEMIFGNSYVRIKNTKYNWSLEFNTLDALSRVNLKDSGIRVSYSNKWIKSKQAKKTQLPDDLVSTSYDNQSLKIVNHYDWTYTTDYKGTETPTNQLQRDDAVKLPIDKLSRHDPIIFFDDMILFEDELADNGISVFNIKIRVMNERLLILARFFLRVDDVLLRIRDTRVYVEFNENKVIREYKEYEGNYNETIAKSKSTLQYSRDPKAALRDNEWVVRNIPLVNRESEILILQ</sequence>
<dbReference type="RefSeq" id="XP_004181111.1">
    <property type="nucleotide sequence ID" value="XM_004181063.1"/>
</dbReference>
<evidence type="ECO:0000256" key="2">
    <source>
        <dbReference type="SAM" id="MobiDB-lite"/>
    </source>
</evidence>